<reference evidence="3" key="1">
    <citation type="journal article" date="2020" name="Plant J.">
        <title>Transposons played a major role in the diversification between the closely related almond and peach genomes: results from the almond genome sequence.</title>
        <authorList>
            <person name="Alioto T."/>
            <person name="Alexiou K.G."/>
            <person name="Bardil A."/>
            <person name="Barteri F."/>
            <person name="Castanera R."/>
            <person name="Cruz F."/>
            <person name="Dhingra A."/>
            <person name="Duval H."/>
            <person name="Fernandez I Marti A."/>
            <person name="Frias L."/>
            <person name="Galan B."/>
            <person name="Garcia J.L."/>
            <person name="Howad W."/>
            <person name="Gomez-Garrido J."/>
            <person name="Gut M."/>
            <person name="Julca I."/>
            <person name="Morata J."/>
            <person name="Puigdomenech P."/>
            <person name="Ribeca P."/>
            <person name="Rubio Cabetas M.J."/>
            <person name="Vlasova A."/>
            <person name="Wirthensohn M."/>
            <person name="Garcia-Mas J."/>
            <person name="Gabaldon T."/>
            <person name="Casacuberta J.M."/>
            <person name="Arus P."/>
        </authorList>
    </citation>
    <scope>NUCLEOTIDE SEQUENCE [LARGE SCALE GENOMIC DNA]</scope>
    <source>
        <strain evidence="3">cv. Texas</strain>
    </source>
</reference>
<feature type="compositionally biased region" description="Basic and acidic residues" evidence="1">
    <location>
        <begin position="56"/>
        <end position="69"/>
    </location>
</feature>
<dbReference type="InParanoid" id="A0A5E4G872"/>
<evidence type="ECO:0000313" key="2">
    <source>
        <dbReference type="EMBL" id="VVA36035.1"/>
    </source>
</evidence>
<sequence>MAPPLRKQQQQQPPQLPSSLQSLQQLLTFMMTTGQPSLAGPRCEKKKKKNSVSYFGKHDNSSPEQEIHSPKILFTS</sequence>
<accession>A0A5E4G872</accession>
<protein>
    <submittedName>
        <fullName evidence="2">Uncharacterized protein</fullName>
    </submittedName>
</protein>
<dbReference type="Gramene" id="VVA36035">
    <property type="protein sequence ID" value="VVA36035"/>
    <property type="gene ID" value="Prudul26B014065"/>
</dbReference>
<organism evidence="2 3">
    <name type="scientific">Prunus dulcis</name>
    <name type="common">Almond</name>
    <name type="synonym">Amygdalus dulcis</name>
    <dbReference type="NCBI Taxonomy" id="3755"/>
    <lineage>
        <taxon>Eukaryota</taxon>
        <taxon>Viridiplantae</taxon>
        <taxon>Streptophyta</taxon>
        <taxon>Embryophyta</taxon>
        <taxon>Tracheophyta</taxon>
        <taxon>Spermatophyta</taxon>
        <taxon>Magnoliopsida</taxon>
        <taxon>eudicotyledons</taxon>
        <taxon>Gunneridae</taxon>
        <taxon>Pentapetalae</taxon>
        <taxon>rosids</taxon>
        <taxon>fabids</taxon>
        <taxon>Rosales</taxon>
        <taxon>Rosaceae</taxon>
        <taxon>Amygdaloideae</taxon>
        <taxon>Amygdaleae</taxon>
        <taxon>Prunus</taxon>
    </lineage>
</organism>
<dbReference type="EMBL" id="CABIKO010000425">
    <property type="protein sequence ID" value="VVA36035.1"/>
    <property type="molecule type" value="Genomic_DNA"/>
</dbReference>
<feature type="region of interest" description="Disordered" evidence="1">
    <location>
        <begin position="34"/>
        <end position="76"/>
    </location>
</feature>
<dbReference type="Proteomes" id="UP000327085">
    <property type="component" value="Unassembled WGS sequence"/>
</dbReference>
<evidence type="ECO:0000256" key="1">
    <source>
        <dbReference type="SAM" id="MobiDB-lite"/>
    </source>
</evidence>
<dbReference type="AlphaFoldDB" id="A0A5E4G872"/>
<proteinExistence type="predicted"/>
<name>A0A5E4G872_PRUDU</name>
<gene>
    <name evidence="2" type="ORF">ALMOND_2B014065</name>
</gene>
<evidence type="ECO:0000313" key="3">
    <source>
        <dbReference type="Proteomes" id="UP000327085"/>
    </source>
</evidence>